<proteinExistence type="predicted"/>
<protein>
    <submittedName>
        <fullName evidence="2">Exosortase F system-associated protein</fullName>
    </submittedName>
</protein>
<sequence>MKKEVRILLIVVLTFMLIGVRVIVEPYFYDPLITYFKNDYLHKSIPSLHISKYLFNIFLRYFLNTLLSLIIIYLVFKNLKNLIFSIKFYLVAFLILTIILFLVLIFNFTENYIFLFYVRRFLIHPLFLFILLPAFYYEHIKNKKKPFK</sequence>
<feature type="transmembrane region" description="Helical" evidence="1">
    <location>
        <begin position="53"/>
        <end position="76"/>
    </location>
</feature>
<feature type="transmembrane region" description="Helical" evidence="1">
    <location>
        <begin position="7"/>
        <end position="29"/>
    </location>
</feature>
<feature type="transmembrane region" description="Helical" evidence="1">
    <location>
        <begin position="114"/>
        <end position="137"/>
    </location>
</feature>
<reference evidence="3" key="1">
    <citation type="journal article" date="2019" name="Int. J. Syst. Evol. Microbiol.">
        <title>The Global Catalogue of Microorganisms (GCM) 10K type strain sequencing project: providing services to taxonomists for standard genome sequencing and annotation.</title>
        <authorList>
            <consortium name="The Broad Institute Genomics Platform"/>
            <consortium name="The Broad Institute Genome Sequencing Center for Infectious Disease"/>
            <person name="Wu L."/>
            <person name="Ma J."/>
        </authorList>
    </citation>
    <scope>NUCLEOTIDE SEQUENCE [LARGE SCALE GENOMIC DNA]</scope>
    <source>
        <strain evidence="3">CCUG 60022</strain>
    </source>
</reference>
<keyword evidence="1" id="KW-0472">Membrane</keyword>
<keyword evidence="1" id="KW-1133">Transmembrane helix</keyword>
<name>A0ABW2Z7B7_9FLAO</name>
<comment type="caution">
    <text evidence="2">The sequence shown here is derived from an EMBL/GenBank/DDBJ whole genome shotgun (WGS) entry which is preliminary data.</text>
</comment>
<gene>
    <name evidence="2" type="ORF">ACFQZW_01660</name>
</gene>
<dbReference type="InterPro" id="IPR026414">
    <property type="entry name" value="ExosoTase_F-assoc_memb"/>
</dbReference>
<keyword evidence="3" id="KW-1185">Reference proteome</keyword>
<dbReference type="Proteomes" id="UP001597032">
    <property type="component" value="Unassembled WGS sequence"/>
</dbReference>
<organism evidence="2 3">
    <name type="scientific">Lutibacter aestuarii</name>
    <dbReference type="NCBI Taxonomy" id="861111"/>
    <lineage>
        <taxon>Bacteria</taxon>
        <taxon>Pseudomonadati</taxon>
        <taxon>Bacteroidota</taxon>
        <taxon>Flavobacteriia</taxon>
        <taxon>Flavobacteriales</taxon>
        <taxon>Flavobacteriaceae</taxon>
        <taxon>Lutibacter</taxon>
    </lineage>
</organism>
<accession>A0ABW2Z7B7</accession>
<dbReference type="RefSeq" id="WP_386781355.1">
    <property type="nucleotide sequence ID" value="NZ_JBHTIC010000002.1"/>
</dbReference>
<evidence type="ECO:0000313" key="2">
    <source>
        <dbReference type="EMBL" id="MFD0760780.1"/>
    </source>
</evidence>
<dbReference type="NCBIfam" id="TIGR04127">
    <property type="entry name" value="flavo_near_exo"/>
    <property type="match status" value="1"/>
</dbReference>
<dbReference type="EMBL" id="JBHTIC010000002">
    <property type="protein sequence ID" value="MFD0760780.1"/>
    <property type="molecule type" value="Genomic_DNA"/>
</dbReference>
<evidence type="ECO:0000313" key="3">
    <source>
        <dbReference type="Proteomes" id="UP001597032"/>
    </source>
</evidence>
<feature type="transmembrane region" description="Helical" evidence="1">
    <location>
        <begin position="88"/>
        <end position="108"/>
    </location>
</feature>
<keyword evidence="1" id="KW-0812">Transmembrane</keyword>
<evidence type="ECO:0000256" key="1">
    <source>
        <dbReference type="SAM" id="Phobius"/>
    </source>
</evidence>